<keyword evidence="1" id="KW-0472">Membrane</keyword>
<sequence>MIRTFLVLAVTGTSLLAANFVLGLLASGEPRGPHAVWHAVHLLFSLATVIGLLGIHSIVYTYFMATVKWAKEVVRVYGLPEWFVAHATRNKRRAMRFIMGSMAAIAVAAWLGAAADTRGPAYAPWHLGVAALTFAFNLGSFAVEYAGIVAHARLLLELKARADALREARYGKAGVDADAAGAAGIPAI</sequence>
<dbReference type="AlphaFoldDB" id="A0A5B9W5E2"/>
<organism evidence="2 3">
    <name type="scientific">Aquisphaera giovannonii</name>
    <dbReference type="NCBI Taxonomy" id="406548"/>
    <lineage>
        <taxon>Bacteria</taxon>
        <taxon>Pseudomonadati</taxon>
        <taxon>Planctomycetota</taxon>
        <taxon>Planctomycetia</taxon>
        <taxon>Isosphaerales</taxon>
        <taxon>Isosphaeraceae</taxon>
        <taxon>Aquisphaera</taxon>
    </lineage>
</organism>
<dbReference type="Proteomes" id="UP000324233">
    <property type="component" value="Chromosome"/>
</dbReference>
<proteinExistence type="predicted"/>
<gene>
    <name evidence="2" type="ORF">OJF2_43650</name>
</gene>
<feature type="transmembrane region" description="Helical" evidence="1">
    <location>
        <begin position="39"/>
        <end position="63"/>
    </location>
</feature>
<keyword evidence="1" id="KW-0812">Transmembrane</keyword>
<accession>A0A5B9W5E2</accession>
<keyword evidence="1" id="KW-1133">Transmembrane helix</keyword>
<evidence type="ECO:0000313" key="3">
    <source>
        <dbReference type="Proteomes" id="UP000324233"/>
    </source>
</evidence>
<protein>
    <recommendedName>
        <fullName evidence="4">DUF4405 domain-containing protein</fullName>
    </recommendedName>
</protein>
<dbReference type="RefSeq" id="WP_148595556.1">
    <property type="nucleotide sequence ID" value="NZ_CP042997.1"/>
</dbReference>
<keyword evidence="3" id="KW-1185">Reference proteome</keyword>
<dbReference type="KEGG" id="agv:OJF2_43650"/>
<dbReference type="OrthoDB" id="276208at2"/>
<dbReference type="EMBL" id="CP042997">
    <property type="protein sequence ID" value="QEH35808.1"/>
    <property type="molecule type" value="Genomic_DNA"/>
</dbReference>
<reference evidence="2 3" key="1">
    <citation type="submission" date="2019-08" db="EMBL/GenBank/DDBJ databases">
        <title>Deep-cultivation of Planctomycetes and their phenomic and genomic characterization uncovers novel biology.</title>
        <authorList>
            <person name="Wiegand S."/>
            <person name="Jogler M."/>
            <person name="Boedeker C."/>
            <person name="Pinto D."/>
            <person name="Vollmers J."/>
            <person name="Rivas-Marin E."/>
            <person name="Kohn T."/>
            <person name="Peeters S.H."/>
            <person name="Heuer A."/>
            <person name="Rast P."/>
            <person name="Oberbeckmann S."/>
            <person name="Bunk B."/>
            <person name="Jeske O."/>
            <person name="Meyerdierks A."/>
            <person name="Storesund J.E."/>
            <person name="Kallscheuer N."/>
            <person name="Luecker S."/>
            <person name="Lage O.M."/>
            <person name="Pohl T."/>
            <person name="Merkel B.J."/>
            <person name="Hornburger P."/>
            <person name="Mueller R.-W."/>
            <person name="Bruemmer F."/>
            <person name="Labrenz M."/>
            <person name="Spormann A.M."/>
            <person name="Op den Camp H."/>
            <person name="Overmann J."/>
            <person name="Amann R."/>
            <person name="Jetten M.S.M."/>
            <person name="Mascher T."/>
            <person name="Medema M.H."/>
            <person name="Devos D.P."/>
            <person name="Kaster A.-K."/>
            <person name="Ovreas L."/>
            <person name="Rohde M."/>
            <person name="Galperin M.Y."/>
            <person name="Jogler C."/>
        </authorList>
    </citation>
    <scope>NUCLEOTIDE SEQUENCE [LARGE SCALE GENOMIC DNA]</scope>
    <source>
        <strain evidence="2 3">OJF2</strain>
    </source>
</reference>
<evidence type="ECO:0008006" key="4">
    <source>
        <dbReference type="Google" id="ProtNLM"/>
    </source>
</evidence>
<feature type="transmembrane region" description="Helical" evidence="1">
    <location>
        <begin position="97"/>
        <end position="115"/>
    </location>
</feature>
<evidence type="ECO:0000256" key="1">
    <source>
        <dbReference type="SAM" id="Phobius"/>
    </source>
</evidence>
<feature type="transmembrane region" description="Helical" evidence="1">
    <location>
        <begin position="127"/>
        <end position="156"/>
    </location>
</feature>
<name>A0A5B9W5E2_9BACT</name>
<evidence type="ECO:0000313" key="2">
    <source>
        <dbReference type="EMBL" id="QEH35808.1"/>
    </source>
</evidence>